<protein>
    <submittedName>
        <fullName evidence="2">Uncharacterized protein</fullName>
    </submittedName>
</protein>
<organism evidence="2 3">
    <name type="scientific">Ephemerocybe angulata</name>
    <dbReference type="NCBI Taxonomy" id="980116"/>
    <lineage>
        <taxon>Eukaryota</taxon>
        <taxon>Fungi</taxon>
        <taxon>Dikarya</taxon>
        <taxon>Basidiomycota</taxon>
        <taxon>Agaricomycotina</taxon>
        <taxon>Agaricomycetes</taxon>
        <taxon>Agaricomycetidae</taxon>
        <taxon>Agaricales</taxon>
        <taxon>Agaricineae</taxon>
        <taxon>Psathyrellaceae</taxon>
        <taxon>Ephemerocybe</taxon>
    </lineage>
</organism>
<comment type="caution">
    <text evidence="2">The sequence shown here is derived from an EMBL/GenBank/DDBJ whole genome shotgun (WGS) entry which is preliminary data.</text>
</comment>
<dbReference type="PANTHER" id="PTHR38696:SF1">
    <property type="entry name" value="MEDIATOR OF RNA POLYMERASE II TRANSCRIPTION SUBUNIT 13"/>
    <property type="match status" value="1"/>
</dbReference>
<keyword evidence="3" id="KW-1185">Reference proteome</keyword>
<feature type="compositionally biased region" description="Pro residues" evidence="1">
    <location>
        <begin position="431"/>
        <end position="440"/>
    </location>
</feature>
<name>A0A8H5FHV9_9AGAR</name>
<feature type="region of interest" description="Disordered" evidence="1">
    <location>
        <begin position="742"/>
        <end position="829"/>
    </location>
</feature>
<feature type="compositionally biased region" description="Basic and acidic residues" evidence="1">
    <location>
        <begin position="345"/>
        <end position="356"/>
    </location>
</feature>
<proteinExistence type="predicted"/>
<dbReference type="AlphaFoldDB" id="A0A8H5FHV9"/>
<feature type="compositionally biased region" description="Low complexity" evidence="1">
    <location>
        <begin position="503"/>
        <end position="514"/>
    </location>
</feature>
<feature type="region of interest" description="Disordered" evidence="1">
    <location>
        <begin position="621"/>
        <end position="730"/>
    </location>
</feature>
<dbReference type="EMBL" id="JAACJK010000057">
    <property type="protein sequence ID" value="KAF5337346.1"/>
    <property type="molecule type" value="Genomic_DNA"/>
</dbReference>
<dbReference type="OrthoDB" id="3358646at2759"/>
<dbReference type="Proteomes" id="UP000541558">
    <property type="component" value="Unassembled WGS sequence"/>
</dbReference>
<feature type="compositionally biased region" description="Basic and acidic residues" evidence="1">
    <location>
        <begin position="779"/>
        <end position="793"/>
    </location>
</feature>
<evidence type="ECO:0000256" key="1">
    <source>
        <dbReference type="SAM" id="MobiDB-lite"/>
    </source>
</evidence>
<feature type="region of interest" description="Disordered" evidence="1">
    <location>
        <begin position="131"/>
        <end position="168"/>
    </location>
</feature>
<dbReference type="PANTHER" id="PTHR38696">
    <property type="entry name" value="MEDIATOR OF RNA POLYMERASE II TRANSCRIPTION SUBUNIT 13"/>
    <property type="match status" value="1"/>
</dbReference>
<reference evidence="2 3" key="1">
    <citation type="journal article" date="2020" name="ISME J.">
        <title>Uncovering the hidden diversity of litter-decomposition mechanisms in mushroom-forming fungi.</title>
        <authorList>
            <person name="Floudas D."/>
            <person name="Bentzer J."/>
            <person name="Ahren D."/>
            <person name="Johansson T."/>
            <person name="Persson P."/>
            <person name="Tunlid A."/>
        </authorList>
    </citation>
    <scope>NUCLEOTIDE SEQUENCE [LARGE SCALE GENOMIC DNA]</scope>
    <source>
        <strain evidence="2 3">CBS 175.51</strain>
    </source>
</reference>
<accession>A0A8H5FHV9</accession>
<feature type="compositionally biased region" description="Low complexity" evidence="1">
    <location>
        <begin position="794"/>
        <end position="804"/>
    </location>
</feature>
<feature type="compositionally biased region" description="Pro residues" evidence="1">
    <location>
        <begin position="624"/>
        <end position="640"/>
    </location>
</feature>
<gene>
    <name evidence="2" type="ORF">D9611_003333</name>
</gene>
<evidence type="ECO:0000313" key="3">
    <source>
        <dbReference type="Proteomes" id="UP000541558"/>
    </source>
</evidence>
<feature type="compositionally biased region" description="Basic and acidic residues" evidence="1">
    <location>
        <begin position="648"/>
        <end position="660"/>
    </location>
</feature>
<feature type="region of interest" description="Disordered" evidence="1">
    <location>
        <begin position="281"/>
        <end position="376"/>
    </location>
</feature>
<feature type="compositionally biased region" description="Low complexity" evidence="1">
    <location>
        <begin position="547"/>
        <end position="556"/>
    </location>
</feature>
<feature type="compositionally biased region" description="Basic and acidic residues" evidence="1">
    <location>
        <begin position="298"/>
        <end position="308"/>
    </location>
</feature>
<sequence>MPITTNTSSPPGSGFTPRKEFIREQQSPRSSFAILALSGSNFIRLYSFSQHVIDGLQKLLQRQGINIACREDLPHNLHELSIEGKPWANPKSVFSEKLLLDIFAVFYREGYHFLSCIDYGREPDDKLAMAFSKPEPATTPSGSSRTGTPLLPPGSPALDGSNSSLQERPTARRIPFAISFSSATTMRVISPPLHLTPAILQAVRGSWPRGVVSEKKVAENCFEFKLKGYKWFQQDNFAFDSLQHILSLLTSLDAQSFTLLTSISFTNRSRIKDLWIFTGPAPVGGEEPPRGESPNDLLYHDQSTEGDGHGVSYSSSTHHSTQHRRLASDTTSSSSPPMVPTHMRSATEDMRRHRDNSGGSPPIHQPAVLRKPAPRAQVPVSIQESELDEAEGYMSYSMPMDRANIPSTISSSTPNMTGIGTVGQEGVYPASPFPGTPPAGGPIRSPFAPSTPRAQSPSSDHSSRSTPDIARTPPPSNSLLSSTWNRDPPNEEESAGFRMSEKPVSSLPLTLLSPGAFRDSGLSDVSQEVPVRWTGQGKEPSPPPLPRLTSSSLATPQIPGGWKATPIDERQEEEDSFFPPEPSPVQTTPIHETLSRVESPEVVRPNTSLRRSEAVVYGMMAASSPPPLPHLPPESHPPPVSMLQTERVPSRTSEKSKKEGGGVAGQGWVLVNVEGSAAPSPRPDAGAGSIGNGRPSTSSQRGGPIPAHERNGPLTPEVVRSPPRDETPLAAKAIVVVDAIDSRHKKNRAASANKEIAEGGSGVRRFFSLNRKNSKKIRRTETDDVDTQRERTTSESSPTTVPRSTIRDRLRIIGTPEATRREDKPRNID</sequence>
<feature type="compositionally biased region" description="Basic and acidic residues" evidence="1">
    <location>
        <begin position="818"/>
        <end position="829"/>
    </location>
</feature>
<evidence type="ECO:0000313" key="2">
    <source>
        <dbReference type="EMBL" id="KAF5337346.1"/>
    </source>
</evidence>
<feature type="compositionally biased region" description="Low complexity" evidence="1">
    <location>
        <begin position="138"/>
        <end position="149"/>
    </location>
</feature>
<feature type="region of interest" description="Disordered" evidence="1">
    <location>
        <begin position="423"/>
        <end position="609"/>
    </location>
</feature>